<evidence type="ECO:0000259" key="6">
    <source>
        <dbReference type="Pfam" id="PF01095"/>
    </source>
</evidence>
<comment type="pathway">
    <text evidence="5">Glycan metabolism; pectin degradation; 2-dehydro-3-deoxy-D-gluconate from pectin: step 1/5.</text>
</comment>
<dbReference type="Proteomes" id="UP001595907">
    <property type="component" value="Unassembled WGS sequence"/>
</dbReference>
<keyword evidence="2 5" id="KW-0378">Hydrolase</keyword>
<dbReference type="InterPro" id="IPR012334">
    <property type="entry name" value="Pectin_lyas_fold"/>
</dbReference>
<dbReference type="InterPro" id="IPR011050">
    <property type="entry name" value="Pectin_lyase_fold/virulence"/>
</dbReference>
<feature type="signal peptide" evidence="5">
    <location>
        <begin position="1"/>
        <end position="23"/>
    </location>
</feature>
<feature type="chain" id="PRO_5044979525" description="Pectinesterase" evidence="5">
    <location>
        <begin position="24"/>
        <end position="318"/>
    </location>
</feature>
<protein>
    <recommendedName>
        <fullName evidence="5">Pectinesterase</fullName>
        <ecNumber evidence="5">3.1.1.11</ecNumber>
    </recommendedName>
</protein>
<evidence type="ECO:0000256" key="2">
    <source>
        <dbReference type="ARBA" id="ARBA00022801"/>
    </source>
</evidence>
<keyword evidence="8" id="KW-1185">Reference proteome</keyword>
<dbReference type="SUPFAM" id="SSF51126">
    <property type="entry name" value="Pectin lyase-like"/>
    <property type="match status" value="1"/>
</dbReference>
<dbReference type="EC" id="3.1.1.11" evidence="5"/>
<dbReference type="PROSITE" id="PS00503">
    <property type="entry name" value="PECTINESTERASE_2"/>
    <property type="match status" value="1"/>
</dbReference>
<keyword evidence="3 5" id="KW-0063">Aspartyl esterase</keyword>
<evidence type="ECO:0000313" key="8">
    <source>
        <dbReference type="Proteomes" id="UP001595907"/>
    </source>
</evidence>
<comment type="similarity">
    <text evidence="1">Belongs to the pectinesterase family.</text>
</comment>
<dbReference type="PANTHER" id="PTHR31321">
    <property type="entry name" value="ACYL-COA THIOESTER HYDROLASE YBHC-RELATED"/>
    <property type="match status" value="1"/>
</dbReference>
<keyword evidence="5" id="KW-0732">Signal</keyword>
<dbReference type="Pfam" id="PF01095">
    <property type="entry name" value="Pectinesterase"/>
    <property type="match status" value="1"/>
</dbReference>
<dbReference type="Gene3D" id="2.160.20.10">
    <property type="entry name" value="Single-stranded right-handed beta-helix, Pectin lyase-like"/>
    <property type="match status" value="1"/>
</dbReference>
<comment type="caution">
    <text evidence="7">The sequence shown here is derived from an EMBL/GenBank/DDBJ whole genome shotgun (WGS) entry which is preliminary data.</text>
</comment>
<evidence type="ECO:0000256" key="3">
    <source>
        <dbReference type="ARBA" id="ARBA00023085"/>
    </source>
</evidence>
<comment type="catalytic activity">
    <reaction evidence="5">
        <text>[(1-&gt;4)-alpha-D-galacturonosyl methyl ester](n) + n H2O = [(1-&gt;4)-alpha-D-galacturonosyl](n) + n methanol + n H(+)</text>
        <dbReference type="Rhea" id="RHEA:22380"/>
        <dbReference type="Rhea" id="RHEA-COMP:14570"/>
        <dbReference type="Rhea" id="RHEA-COMP:14573"/>
        <dbReference type="ChEBI" id="CHEBI:15377"/>
        <dbReference type="ChEBI" id="CHEBI:15378"/>
        <dbReference type="ChEBI" id="CHEBI:17790"/>
        <dbReference type="ChEBI" id="CHEBI:140522"/>
        <dbReference type="ChEBI" id="CHEBI:140523"/>
        <dbReference type="EC" id="3.1.1.11"/>
    </reaction>
</comment>
<accession>A0ABV8QMW0</accession>
<evidence type="ECO:0000256" key="5">
    <source>
        <dbReference type="RuleBase" id="RU000589"/>
    </source>
</evidence>
<name>A0ABV8QMW0_9BACT</name>
<dbReference type="RefSeq" id="WP_379705840.1">
    <property type="nucleotide sequence ID" value="NZ_JBHSCZ010000001.1"/>
</dbReference>
<dbReference type="InterPro" id="IPR033131">
    <property type="entry name" value="Pectinesterase_Asp_AS"/>
</dbReference>
<dbReference type="EMBL" id="JBHSCZ010000001">
    <property type="protein sequence ID" value="MFC4261459.1"/>
    <property type="molecule type" value="Genomic_DNA"/>
</dbReference>
<feature type="domain" description="Pectinesterase catalytic" evidence="6">
    <location>
        <begin position="27"/>
        <end position="313"/>
    </location>
</feature>
<feature type="active site" evidence="4">
    <location>
        <position position="183"/>
    </location>
</feature>
<proteinExistence type="inferred from homology"/>
<evidence type="ECO:0000256" key="1">
    <source>
        <dbReference type="ARBA" id="ARBA00008891"/>
    </source>
</evidence>
<sequence>MRSISKKYVLVVLIMVSSITAFAQKQIVVAQTGKADFTTVQAALDALPTPNTTPITILVKRGIYKETVVVDSRKQFVHLMGEPNADVTITYNNHAGTKLPNGDTLNTWTCATVFIYANDFKATNIHFENNAGFTAGQAVAVRVESNRVAFKNCRFTGFQDVLFLSGSGVKQYFEDCYIEGTTDFIFGAATAVFKNCHIHSKKNSHVTAASTNSIIPFGFVFFDCNLTADDNINNVSLGRPWSPTASVTYINCTLGKHINPDGWNNWKNPSNEATARYAEYNSKGIGASAATRVKWSKQLNDEEVKKFTLNNILGDWQP</sequence>
<dbReference type="PANTHER" id="PTHR31321:SF57">
    <property type="entry name" value="PECTINESTERASE 53-RELATED"/>
    <property type="match status" value="1"/>
</dbReference>
<evidence type="ECO:0000313" key="7">
    <source>
        <dbReference type="EMBL" id="MFC4261459.1"/>
    </source>
</evidence>
<organism evidence="7 8">
    <name type="scientific">Ferruginibacter yonginensis</name>
    <dbReference type="NCBI Taxonomy" id="1310416"/>
    <lineage>
        <taxon>Bacteria</taxon>
        <taxon>Pseudomonadati</taxon>
        <taxon>Bacteroidota</taxon>
        <taxon>Chitinophagia</taxon>
        <taxon>Chitinophagales</taxon>
        <taxon>Chitinophagaceae</taxon>
        <taxon>Ferruginibacter</taxon>
    </lineage>
</organism>
<reference evidence="8" key="1">
    <citation type="journal article" date="2019" name="Int. J. Syst. Evol. Microbiol.">
        <title>The Global Catalogue of Microorganisms (GCM) 10K type strain sequencing project: providing services to taxonomists for standard genome sequencing and annotation.</title>
        <authorList>
            <consortium name="The Broad Institute Genomics Platform"/>
            <consortium name="The Broad Institute Genome Sequencing Center for Infectious Disease"/>
            <person name="Wu L."/>
            <person name="Ma J."/>
        </authorList>
    </citation>
    <scope>NUCLEOTIDE SEQUENCE [LARGE SCALE GENOMIC DNA]</scope>
    <source>
        <strain evidence="8">CECT 8289</strain>
    </source>
</reference>
<evidence type="ECO:0000256" key="4">
    <source>
        <dbReference type="PROSITE-ProRule" id="PRU10040"/>
    </source>
</evidence>
<gene>
    <name evidence="7" type="ORF">ACFOWM_01095</name>
</gene>
<dbReference type="InterPro" id="IPR000070">
    <property type="entry name" value="Pectinesterase_cat"/>
</dbReference>